<evidence type="ECO:0000256" key="1">
    <source>
        <dbReference type="ARBA" id="ARBA00022741"/>
    </source>
</evidence>
<sequence>MSKVVNDQADGLRNLMAQHAGNRAAQMIAVVGSGRQVGASSVTLNLAAALAQLGQEVLLLDESGGLPPPAAGGGTGRWSDVVGGGFPLEDAAVKLACGAWWLSLSKADAAAESDVRSMFRGQVILIDASLDGNGALSPLALQADDVVVVLRPQAASITAAYACIKQLHYAHALQQLRIVINGAADCSEAQRVAGNLAATGSRYLGLALQATGCVSLDPRLVQAQRLKLSVVEAFQTSAAAVDFRRIAVQLQQWPRRVAALPAAPASIPASSWAAQLQPAH</sequence>
<dbReference type="PANTHER" id="PTHR43384">
    <property type="entry name" value="SEPTUM SITE-DETERMINING PROTEIN MIND HOMOLOG, CHLOROPLASTIC-RELATED"/>
    <property type="match status" value="1"/>
</dbReference>
<dbReference type="GO" id="GO:0051782">
    <property type="term" value="P:negative regulation of cell division"/>
    <property type="evidence" value="ECO:0007669"/>
    <property type="project" value="TreeGrafter"/>
</dbReference>
<dbReference type="GO" id="GO:0005524">
    <property type="term" value="F:ATP binding"/>
    <property type="evidence" value="ECO:0007669"/>
    <property type="project" value="UniProtKB-KW"/>
</dbReference>
<dbReference type="GO" id="GO:0016887">
    <property type="term" value="F:ATP hydrolysis activity"/>
    <property type="evidence" value="ECO:0007669"/>
    <property type="project" value="TreeGrafter"/>
</dbReference>
<evidence type="ECO:0000256" key="2">
    <source>
        <dbReference type="ARBA" id="ARBA00022840"/>
    </source>
</evidence>
<keyword evidence="4" id="KW-1185">Reference proteome</keyword>
<dbReference type="SUPFAM" id="SSF52540">
    <property type="entry name" value="P-loop containing nucleoside triphosphate hydrolases"/>
    <property type="match status" value="1"/>
</dbReference>
<dbReference type="RefSeq" id="WP_061532433.1">
    <property type="nucleotide sequence ID" value="NZ_CP013233.1"/>
</dbReference>
<dbReference type="OrthoDB" id="5296586at2"/>
<dbReference type="InterPro" id="IPR027417">
    <property type="entry name" value="P-loop_NTPase"/>
</dbReference>
<accession>A0A127QFW6</accession>
<dbReference type="GO" id="GO:0009898">
    <property type="term" value="C:cytoplasmic side of plasma membrane"/>
    <property type="evidence" value="ECO:0007669"/>
    <property type="project" value="TreeGrafter"/>
</dbReference>
<gene>
    <name evidence="3" type="primary">flhG</name>
    <name evidence="3" type="ORF">CAter282_0915</name>
</gene>
<dbReference type="AlphaFoldDB" id="A0A127QFW6"/>
<dbReference type="Gene3D" id="3.40.50.300">
    <property type="entry name" value="P-loop containing nucleotide triphosphate hydrolases"/>
    <property type="match status" value="2"/>
</dbReference>
<keyword evidence="1" id="KW-0547">Nucleotide-binding</keyword>
<keyword evidence="3" id="KW-0282">Flagellum</keyword>
<evidence type="ECO:0000313" key="3">
    <source>
        <dbReference type="EMBL" id="AMP08715.1"/>
    </source>
</evidence>
<organism evidence="3 4">
    <name type="scientific">Collimonas arenae</name>
    <dbReference type="NCBI Taxonomy" id="279058"/>
    <lineage>
        <taxon>Bacteria</taxon>
        <taxon>Pseudomonadati</taxon>
        <taxon>Pseudomonadota</taxon>
        <taxon>Betaproteobacteria</taxon>
        <taxon>Burkholderiales</taxon>
        <taxon>Oxalobacteraceae</taxon>
        <taxon>Collimonas</taxon>
    </lineage>
</organism>
<keyword evidence="3" id="KW-0966">Cell projection</keyword>
<dbReference type="GO" id="GO:0005829">
    <property type="term" value="C:cytosol"/>
    <property type="evidence" value="ECO:0007669"/>
    <property type="project" value="TreeGrafter"/>
</dbReference>
<dbReference type="PANTHER" id="PTHR43384:SF6">
    <property type="entry name" value="SEPTUM SITE-DETERMINING PROTEIN MIND HOMOLOG, CHLOROPLASTIC"/>
    <property type="match status" value="1"/>
</dbReference>
<proteinExistence type="predicted"/>
<dbReference type="InterPro" id="IPR050625">
    <property type="entry name" value="ParA/MinD_ATPase"/>
</dbReference>
<keyword evidence="3" id="KW-0969">Cilium</keyword>
<reference evidence="3 4" key="1">
    <citation type="submission" date="2015-11" db="EMBL/GenBank/DDBJ databases">
        <title>Exploring the genomic traits of fungus-feeding bacterial genus Collimonas.</title>
        <authorList>
            <person name="Song C."/>
            <person name="Schmidt R."/>
            <person name="de Jager V."/>
            <person name="Krzyzanowska D."/>
            <person name="Jongedijk E."/>
            <person name="Cankar K."/>
            <person name="Beekwilder J."/>
            <person name="van Veen A."/>
            <person name="de Boer W."/>
            <person name="van Veen J.A."/>
            <person name="Garbeva P."/>
        </authorList>
    </citation>
    <scope>NUCLEOTIDE SEQUENCE [LARGE SCALE GENOMIC DNA]</scope>
    <source>
        <strain evidence="3 4">Ter282</strain>
    </source>
</reference>
<keyword evidence="2" id="KW-0067">ATP-binding</keyword>
<evidence type="ECO:0000313" key="4">
    <source>
        <dbReference type="Proteomes" id="UP000071778"/>
    </source>
</evidence>
<name>A0A127QFW6_9BURK</name>
<dbReference type="EMBL" id="CP013235">
    <property type="protein sequence ID" value="AMP08715.1"/>
    <property type="molecule type" value="Genomic_DNA"/>
</dbReference>
<dbReference type="PATRIC" id="fig|279058.17.peg.988"/>
<protein>
    <submittedName>
        <fullName evidence="3">Putative flagellar biosynthesis protein FlhG</fullName>
    </submittedName>
</protein>
<dbReference type="Proteomes" id="UP000071778">
    <property type="component" value="Chromosome"/>
</dbReference>